<sequence>MAPPTGQPFRASLTLTRSQRKYYQSGTPVTFSLWSPRTIHHDRKLTAVFSDRLIYLFLPSLYSHISTDGLTKAKTIRLTLPHTSTLDDIEIPGLEWLLKWLSQRLFQSHGAHLLPPADSVEQFVLLMRACQIVGLGEGEKNMVGGIEMTIRSYPLTPDDIKSLWYVRGNSQQNIEDICGNLARLGGIDEYGNVKDEYVRGFLRDEVEWKDVHVVLETAQVMKKNLEVEGEEMVRRVKVARKMRRKMKCRRVVERLGCFGDHE</sequence>
<name>A0A6A6VAD6_9PLEO</name>
<organism evidence="1 2">
    <name type="scientific">Sporormia fimetaria CBS 119925</name>
    <dbReference type="NCBI Taxonomy" id="1340428"/>
    <lineage>
        <taxon>Eukaryota</taxon>
        <taxon>Fungi</taxon>
        <taxon>Dikarya</taxon>
        <taxon>Ascomycota</taxon>
        <taxon>Pezizomycotina</taxon>
        <taxon>Dothideomycetes</taxon>
        <taxon>Pleosporomycetidae</taxon>
        <taxon>Pleosporales</taxon>
        <taxon>Sporormiaceae</taxon>
        <taxon>Sporormia</taxon>
    </lineage>
</organism>
<gene>
    <name evidence="1" type="ORF">M011DRAFT_459398</name>
</gene>
<accession>A0A6A6VAD6</accession>
<dbReference type="EMBL" id="MU006578">
    <property type="protein sequence ID" value="KAF2746251.1"/>
    <property type="molecule type" value="Genomic_DNA"/>
</dbReference>
<proteinExistence type="predicted"/>
<evidence type="ECO:0000313" key="2">
    <source>
        <dbReference type="Proteomes" id="UP000799440"/>
    </source>
</evidence>
<dbReference type="OrthoDB" id="10593094at2759"/>
<evidence type="ECO:0000313" key="1">
    <source>
        <dbReference type="EMBL" id="KAF2746251.1"/>
    </source>
</evidence>
<reference evidence="1" key="1">
    <citation type="journal article" date="2020" name="Stud. Mycol.">
        <title>101 Dothideomycetes genomes: a test case for predicting lifestyles and emergence of pathogens.</title>
        <authorList>
            <person name="Haridas S."/>
            <person name="Albert R."/>
            <person name="Binder M."/>
            <person name="Bloem J."/>
            <person name="Labutti K."/>
            <person name="Salamov A."/>
            <person name="Andreopoulos B."/>
            <person name="Baker S."/>
            <person name="Barry K."/>
            <person name="Bills G."/>
            <person name="Bluhm B."/>
            <person name="Cannon C."/>
            <person name="Castanera R."/>
            <person name="Culley D."/>
            <person name="Daum C."/>
            <person name="Ezra D."/>
            <person name="Gonzalez J."/>
            <person name="Henrissat B."/>
            <person name="Kuo A."/>
            <person name="Liang C."/>
            <person name="Lipzen A."/>
            <person name="Lutzoni F."/>
            <person name="Magnuson J."/>
            <person name="Mondo S."/>
            <person name="Nolan M."/>
            <person name="Ohm R."/>
            <person name="Pangilinan J."/>
            <person name="Park H.-J."/>
            <person name="Ramirez L."/>
            <person name="Alfaro M."/>
            <person name="Sun H."/>
            <person name="Tritt A."/>
            <person name="Yoshinaga Y."/>
            <person name="Zwiers L.-H."/>
            <person name="Turgeon B."/>
            <person name="Goodwin S."/>
            <person name="Spatafora J."/>
            <person name="Crous P."/>
            <person name="Grigoriev I."/>
        </authorList>
    </citation>
    <scope>NUCLEOTIDE SEQUENCE</scope>
    <source>
        <strain evidence="1">CBS 119925</strain>
    </source>
</reference>
<dbReference type="Proteomes" id="UP000799440">
    <property type="component" value="Unassembled WGS sequence"/>
</dbReference>
<evidence type="ECO:0008006" key="3">
    <source>
        <dbReference type="Google" id="ProtNLM"/>
    </source>
</evidence>
<dbReference type="AlphaFoldDB" id="A0A6A6VAD6"/>
<protein>
    <recommendedName>
        <fullName evidence="3">BTB domain-containing protein</fullName>
    </recommendedName>
</protein>
<keyword evidence="2" id="KW-1185">Reference proteome</keyword>